<keyword evidence="4 6" id="KW-0443">Lipid metabolism</keyword>
<dbReference type="CDD" id="cd13360">
    <property type="entry name" value="PH_PLC_fungal"/>
    <property type="match status" value="1"/>
</dbReference>
<organism evidence="11 12">
    <name type="scientific">Sphagnurus paluster</name>
    <dbReference type="NCBI Taxonomy" id="117069"/>
    <lineage>
        <taxon>Eukaryota</taxon>
        <taxon>Fungi</taxon>
        <taxon>Dikarya</taxon>
        <taxon>Basidiomycota</taxon>
        <taxon>Agaricomycotina</taxon>
        <taxon>Agaricomycetes</taxon>
        <taxon>Agaricomycetidae</taxon>
        <taxon>Agaricales</taxon>
        <taxon>Tricholomatineae</taxon>
        <taxon>Lyophyllaceae</taxon>
        <taxon>Sphagnurus</taxon>
    </lineage>
</organism>
<dbReference type="PROSITE" id="PS50007">
    <property type="entry name" value="PIPLC_X_DOMAIN"/>
    <property type="match status" value="1"/>
</dbReference>
<dbReference type="SMART" id="SM00149">
    <property type="entry name" value="PLCYc"/>
    <property type="match status" value="1"/>
</dbReference>
<dbReference type="InterPro" id="IPR011992">
    <property type="entry name" value="EF-hand-dom_pair"/>
</dbReference>
<dbReference type="GO" id="GO:0048015">
    <property type="term" value="P:phosphatidylinositol-mediated signaling"/>
    <property type="evidence" value="ECO:0007669"/>
    <property type="project" value="TreeGrafter"/>
</dbReference>
<feature type="region of interest" description="Disordered" evidence="7">
    <location>
        <begin position="604"/>
        <end position="635"/>
    </location>
</feature>
<evidence type="ECO:0000256" key="5">
    <source>
        <dbReference type="ARBA" id="ARBA00023224"/>
    </source>
</evidence>
<dbReference type="Pfam" id="PF00388">
    <property type="entry name" value="PI-PLC-X"/>
    <property type="match status" value="1"/>
</dbReference>
<dbReference type="SMART" id="SM00148">
    <property type="entry name" value="PLCXc"/>
    <property type="match status" value="1"/>
</dbReference>
<dbReference type="CDD" id="cd16207">
    <property type="entry name" value="EFh_ScPlc1p_like"/>
    <property type="match status" value="1"/>
</dbReference>
<feature type="region of interest" description="Disordered" evidence="7">
    <location>
        <begin position="683"/>
        <end position="739"/>
    </location>
</feature>
<comment type="caution">
    <text evidence="11">The sequence shown here is derived from an EMBL/GenBank/DDBJ whole genome shotgun (WGS) entry which is preliminary data.</text>
</comment>
<evidence type="ECO:0000313" key="11">
    <source>
        <dbReference type="EMBL" id="KAG5635168.1"/>
    </source>
</evidence>
<feature type="compositionally biased region" description="Acidic residues" evidence="7">
    <location>
        <begin position="1451"/>
        <end position="1462"/>
    </location>
</feature>
<keyword evidence="3 6" id="KW-0442">Lipid degradation</keyword>
<evidence type="ECO:0000256" key="3">
    <source>
        <dbReference type="ARBA" id="ARBA00022963"/>
    </source>
</evidence>
<sequence length="1500" mass="162938">MTIESRRRAEKVDQEATKASSPGRTRRLGDSIRQKLKVSLSRSKSREASESNRRPGGVLSLASTPMPSPAPLQATTTILHASPLPTTMDDDGEVTVPQLLQQGTHMTKVSSKKRKRALFRLDPDLGQIFWDGKKRRIIPIENIKELRSGSDARYYREQFQLSQEYEDRWLTIVYTLDGAYKTLHLIAPTREVFLMWDTTLRKLYAIRQQLMSGLGNIEMRQAIWEKHLWKGADEEQDQKLSFDEVEKLCRRLNINSNSAELFRLFQRADTRQRNFLDFEDFRVFVKMLKSRPEIERLYRTLARDGDTFDLAVFERFMRDKQKSNLSSAELQAVFERYSEPGGGMTPDTLTSFLLSPENSAFADQHGRVWQDMTRPLCDYYVSSSHNTYLVGHQLVGDSTIEGYIRALLHSCRSVEVDIYDGDTPSEPQIFHGKSFTSKVSLRDVCVAISKYGFAASPYPIIISAEIHCSLAAQDAIADIMVEVFGDVLVRHAEGPERIERLPSPEQLKGRILLKAKNLYLVNKKTDGDEYALGELSASTSSASDSDTVFDQQRRSSRGRGSDASSSAVKGVCTIHGEILGTGTNEDTELRDDLLKAGTNVLQRVRSVGKSSTPKAPRAPMPAAGGSSVEPKDDLLKVGTNVLRRVRSISKSRPICTSPSAPAVSGAQVRGHLSVSSDILQTSSVSFSPTSTVSSSSDKQTSVTLTPTSTMSSSDSQPTPSSVTTNPLPPASPSSPSAKPKMSQRLLSLLVYTVGVKCRGINKKEAYAPEHMFSLAEGTANRMFRAGGMPDVVKHCRTHLVRVYPKGLRVSSSNYEPQSYWSAGVQLVAMNWQTFDLGYMINRAMFQRNGRAGYVLKPTALLGPNPGPTVPMPPTPGVSTPLPTKDLLLKHTRHTLVVTVISAQQLPGPKDASSTTVDPYVEVSLHVPDWPALPSPAPPVPARTVVQRTQTVRGNGFNPVWEERLGLPFEVVGEMRDLVFVRFVVRTRGGDGHGHGAGEAEPLAVYCASLGSLGMDERQGHDTKLFQYCSSDVRDILSRHMRHTGERDTRGPADFSDGAAGAKMGGAADVDEEDEEGEAEDVVPPPPAKASRGSARDKTDEEFRPSARVIAEPSTKQRPSMSHDRSRSTVSLPSYPPVPPSQLPVSSDRMHQHQRPYDDVPHTNKRPRLDSSHDSYGLGLSTTHLSRPGHLPLSSASSEESVSISMHHRNRNIGPGVGAADDSGYIYHPAHQQFRGPGSGLQRMSSDPSHHQSHSPQYPPPYSASSYSGTPPSPHGPPHSYASSYSDFPMPWANGGGGGGGGGSGGGGRSQSQHQHSAPSSATSMATFFPPAPGTGGGYPDPTAFPRGDDAKSSFASAFLEAEQHRRTAHHGSRSGHAQSAAAFGLDWPEHVRPQPSPAPAPAQAQQQQQSSQRRQSSQRGEEQQEARESASKADGSGAEESTVVVVGAGDGDGDGAGEEGENDSQGQGEQQNEVGWLELLGGGAPPAAETRVEAALVGGA</sequence>
<dbReference type="Gene3D" id="2.30.29.30">
    <property type="entry name" value="Pleckstrin-homology domain (PH domain)/Phosphotyrosine-binding domain (PTB)"/>
    <property type="match status" value="1"/>
</dbReference>
<feature type="compositionally biased region" description="Low complexity" evidence="7">
    <location>
        <begin position="683"/>
        <end position="724"/>
    </location>
</feature>
<dbReference type="SUPFAM" id="SSF50729">
    <property type="entry name" value="PH domain-like"/>
    <property type="match status" value="1"/>
</dbReference>
<feature type="region of interest" description="Disordered" evidence="7">
    <location>
        <begin position="536"/>
        <end position="568"/>
    </location>
</feature>
<feature type="compositionally biased region" description="Basic and acidic residues" evidence="7">
    <location>
        <begin position="1093"/>
        <end position="1104"/>
    </location>
</feature>
<dbReference type="InterPro" id="IPR011993">
    <property type="entry name" value="PH-like_dom_sf"/>
</dbReference>
<name>A0A9P7FNI1_9AGAR</name>
<keyword evidence="2 6" id="KW-0378">Hydrolase</keyword>
<evidence type="ECO:0000256" key="6">
    <source>
        <dbReference type="RuleBase" id="RU361133"/>
    </source>
</evidence>
<dbReference type="CDD" id="cd00275">
    <property type="entry name" value="C2_PLC_like"/>
    <property type="match status" value="1"/>
</dbReference>
<dbReference type="Pfam" id="PF14788">
    <property type="entry name" value="EF-hand_10"/>
    <property type="match status" value="1"/>
</dbReference>
<feature type="compositionally biased region" description="Acidic residues" evidence="7">
    <location>
        <begin position="1068"/>
        <end position="1080"/>
    </location>
</feature>
<dbReference type="GO" id="GO:0051209">
    <property type="term" value="P:release of sequestered calcium ion into cytosol"/>
    <property type="evidence" value="ECO:0007669"/>
    <property type="project" value="TreeGrafter"/>
</dbReference>
<dbReference type="GO" id="GO:0016042">
    <property type="term" value="P:lipid catabolic process"/>
    <property type="evidence" value="ECO:0007669"/>
    <property type="project" value="UniProtKB-KW"/>
</dbReference>
<feature type="compositionally biased region" description="Low complexity" evidence="7">
    <location>
        <begin position="1401"/>
        <end position="1418"/>
    </location>
</feature>
<dbReference type="EC" id="3.1.4.11" evidence="1 6"/>
<feature type="compositionally biased region" description="Gly residues" evidence="7">
    <location>
        <begin position="1293"/>
        <end position="1308"/>
    </location>
</feature>
<dbReference type="OrthoDB" id="269822at2759"/>
<feature type="compositionally biased region" description="Low complexity" evidence="7">
    <location>
        <begin position="1193"/>
        <end position="1204"/>
    </location>
</feature>
<feature type="domain" description="C2" evidence="8">
    <location>
        <begin position="876"/>
        <end position="1024"/>
    </location>
</feature>
<dbReference type="SUPFAM" id="SSF51695">
    <property type="entry name" value="PLC-like phosphodiesterases"/>
    <property type="match status" value="1"/>
</dbReference>
<dbReference type="Gene3D" id="3.20.20.190">
    <property type="entry name" value="Phosphatidylinositol (PI) phosphodiesterase"/>
    <property type="match status" value="2"/>
</dbReference>
<evidence type="ECO:0000259" key="9">
    <source>
        <dbReference type="PROSITE" id="PS50008"/>
    </source>
</evidence>
<dbReference type="InterPro" id="IPR001192">
    <property type="entry name" value="PI-PLC_fam"/>
</dbReference>
<dbReference type="CDD" id="cd08558">
    <property type="entry name" value="PI-PLCc_eukaryota"/>
    <property type="match status" value="1"/>
</dbReference>
<keyword evidence="5" id="KW-0807">Transducer</keyword>
<dbReference type="PROSITE" id="PS50004">
    <property type="entry name" value="C2"/>
    <property type="match status" value="1"/>
</dbReference>
<dbReference type="Gene3D" id="1.10.238.10">
    <property type="entry name" value="EF-hand"/>
    <property type="match status" value="2"/>
</dbReference>
<dbReference type="GO" id="GO:0004435">
    <property type="term" value="F:phosphatidylinositol-4,5-bisphosphate phospholipase C activity"/>
    <property type="evidence" value="ECO:0007669"/>
    <property type="project" value="UniProtKB-EC"/>
</dbReference>
<evidence type="ECO:0000259" key="8">
    <source>
        <dbReference type="PROSITE" id="PS50004"/>
    </source>
</evidence>
<proteinExistence type="predicted"/>
<dbReference type="EMBL" id="JABCKI010006159">
    <property type="protein sequence ID" value="KAG5635168.1"/>
    <property type="molecule type" value="Genomic_DNA"/>
</dbReference>
<dbReference type="InterPro" id="IPR002048">
    <property type="entry name" value="EF_hand_dom"/>
</dbReference>
<feature type="compositionally biased region" description="Basic and acidic residues" evidence="7">
    <location>
        <begin position="1"/>
        <end position="16"/>
    </location>
</feature>
<evidence type="ECO:0000256" key="2">
    <source>
        <dbReference type="ARBA" id="ARBA00022801"/>
    </source>
</evidence>
<dbReference type="Proteomes" id="UP000717328">
    <property type="component" value="Unassembled WGS sequence"/>
</dbReference>
<dbReference type="InterPro" id="IPR037755">
    <property type="entry name" value="Plc1_PH"/>
</dbReference>
<feature type="compositionally biased region" description="Low complexity" evidence="7">
    <location>
        <begin position="536"/>
        <end position="546"/>
    </location>
</feature>
<dbReference type="InterPro" id="IPR035892">
    <property type="entry name" value="C2_domain_sf"/>
</dbReference>
<dbReference type="InterPro" id="IPR001711">
    <property type="entry name" value="PLipase_C_Pinositol-sp_Y"/>
</dbReference>
<dbReference type="PANTHER" id="PTHR10336">
    <property type="entry name" value="PHOSPHOINOSITIDE-SPECIFIC PHOSPHOLIPASE C FAMILY PROTEIN"/>
    <property type="match status" value="1"/>
</dbReference>
<feature type="compositionally biased region" description="Low complexity" evidence="7">
    <location>
        <begin position="1309"/>
        <end position="1328"/>
    </location>
</feature>
<dbReference type="Pfam" id="PF00387">
    <property type="entry name" value="PI-PLC-Y"/>
    <property type="match status" value="1"/>
</dbReference>
<evidence type="ECO:0000313" key="12">
    <source>
        <dbReference type="Proteomes" id="UP000717328"/>
    </source>
</evidence>
<comment type="catalytic activity">
    <reaction evidence="6">
        <text>a 1,2-diacyl-sn-glycero-3-phospho-(1D-myo-inositol-4,5-bisphosphate) + H2O = 1D-myo-inositol 1,4,5-trisphosphate + a 1,2-diacyl-sn-glycerol + H(+)</text>
        <dbReference type="Rhea" id="RHEA:33179"/>
        <dbReference type="ChEBI" id="CHEBI:15377"/>
        <dbReference type="ChEBI" id="CHEBI:15378"/>
        <dbReference type="ChEBI" id="CHEBI:17815"/>
        <dbReference type="ChEBI" id="CHEBI:58456"/>
        <dbReference type="ChEBI" id="CHEBI:203600"/>
        <dbReference type="EC" id="3.1.4.11"/>
    </reaction>
</comment>
<feature type="region of interest" description="Disordered" evidence="7">
    <location>
        <begin position="1042"/>
        <end position="1486"/>
    </location>
</feature>
<dbReference type="PROSITE" id="PS50222">
    <property type="entry name" value="EF_HAND_2"/>
    <property type="match status" value="1"/>
</dbReference>
<dbReference type="SUPFAM" id="SSF47473">
    <property type="entry name" value="EF-hand"/>
    <property type="match status" value="1"/>
</dbReference>
<dbReference type="SUPFAM" id="SSF49562">
    <property type="entry name" value="C2 domain (Calcium/lipid-binding domain, CaLB)"/>
    <property type="match status" value="1"/>
</dbReference>
<evidence type="ECO:0000256" key="1">
    <source>
        <dbReference type="ARBA" id="ARBA00012368"/>
    </source>
</evidence>
<accession>A0A9P7FNI1</accession>
<protein>
    <recommendedName>
        <fullName evidence="1 6">Phosphoinositide phospholipase C</fullName>
        <ecNumber evidence="1 6">3.1.4.11</ecNumber>
    </recommendedName>
</protein>
<dbReference type="GO" id="GO:0005509">
    <property type="term" value="F:calcium ion binding"/>
    <property type="evidence" value="ECO:0007669"/>
    <property type="project" value="InterPro"/>
</dbReference>
<feature type="compositionally biased region" description="Basic and acidic residues" evidence="7">
    <location>
        <begin position="1147"/>
        <end position="1172"/>
    </location>
</feature>
<dbReference type="PANTHER" id="PTHR10336:SF36">
    <property type="entry name" value="1-PHOSPHATIDYLINOSITOL 4,5-BISPHOSPHATE PHOSPHODIESTERASE BETA-4"/>
    <property type="match status" value="1"/>
</dbReference>
<dbReference type="InterPro" id="IPR039504">
    <property type="entry name" value="PLC-delta3_EF-hand"/>
</dbReference>
<dbReference type="InterPro" id="IPR017946">
    <property type="entry name" value="PLC-like_Pdiesterase_TIM-brl"/>
</dbReference>
<feature type="compositionally biased region" description="Basic and acidic residues" evidence="7">
    <location>
        <begin position="1419"/>
        <end position="1431"/>
    </location>
</feature>
<dbReference type="SMART" id="SM00239">
    <property type="entry name" value="C2"/>
    <property type="match status" value="1"/>
</dbReference>
<evidence type="ECO:0000256" key="7">
    <source>
        <dbReference type="SAM" id="MobiDB-lite"/>
    </source>
</evidence>
<dbReference type="Gene3D" id="2.60.40.150">
    <property type="entry name" value="C2 domain"/>
    <property type="match status" value="1"/>
</dbReference>
<reference evidence="11" key="2">
    <citation type="submission" date="2021-10" db="EMBL/GenBank/DDBJ databases">
        <title>Phylogenomics reveals ancestral predisposition of the termite-cultivated fungus Termitomyces towards a domesticated lifestyle.</title>
        <authorList>
            <person name="Auxier B."/>
            <person name="Grum-Grzhimaylo A."/>
            <person name="Cardenas M.E."/>
            <person name="Lodge J.D."/>
            <person name="Laessoe T."/>
            <person name="Pedersen O."/>
            <person name="Smith M.E."/>
            <person name="Kuyper T.W."/>
            <person name="Franco-Molano E.A."/>
            <person name="Baroni T.J."/>
            <person name="Aanen D.K."/>
        </authorList>
    </citation>
    <scope>NUCLEOTIDE SEQUENCE</scope>
    <source>
        <strain evidence="11">D49</strain>
    </source>
</reference>
<dbReference type="InterPro" id="IPR000008">
    <property type="entry name" value="C2_dom"/>
</dbReference>
<dbReference type="Pfam" id="PF00168">
    <property type="entry name" value="C2"/>
    <property type="match status" value="1"/>
</dbReference>
<feature type="compositionally biased region" description="Polar residues" evidence="7">
    <location>
        <begin position="1463"/>
        <end position="1473"/>
    </location>
</feature>
<dbReference type="InterPro" id="IPR000909">
    <property type="entry name" value="PLipase_C_PInositol-sp_X_dom"/>
</dbReference>
<feature type="region of interest" description="Disordered" evidence="7">
    <location>
        <begin position="1"/>
        <end position="72"/>
    </location>
</feature>
<gene>
    <name evidence="11" type="ORF">H0H81_012168</name>
</gene>
<feature type="domain" description="EF-hand" evidence="10">
    <location>
        <begin position="256"/>
        <end position="291"/>
    </location>
</feature>
<reference evidence="11" key="1">
    <citation type="submission" date="2021-02" db="EMBL/GenBank/DDBJ databases">
        <authorList>
            <person name="Nieuwenhuis M."/>
            <person name="Van De Peppel L.J.J."/>
        </authorList>
    </citation>
    <scope>NUCLEOTIDE SEQUENCE</scope>
    <source>
        <strain evidence="11">D49</strain>
    </source>
</reference>
<dbReference type="PRINTS" id="PR00390">
    <property type="entry name" value="PHPHLIPASEC"/>
</dbReference>
<feature type="domain" description="PI-PLC Y-box" evidence="9">
    <location>
        <begin position="745"/>
        <end position="860"/>
    </location>
</feature>
<evidence type="ECO:0000259" key="10">
    <source>
        <dbReference type="PROSITE" id="PS50222"/>
    </source>
</evidence>
<keyword evidence="12" id="KW-1185">Reference proteome</keyword>
<feature type="compositionally biased region" description="Basic and acidic residues" evidence="7">
    <location>
        <begin position="44"/>
        <end position="53"/>
    </location>
</feature>
<dbReference type="PROSITE" id="PS50008">
    <property type="entry name" value="PIPLC_Y_DOMAIN"/>
    <property type="match status" value="1"/>
</dbReference>
<evidence type="ECO:0000256" key="4">
    <source>
        <dbReference type="ARBA" id="ARBA00023098"/>
    </source>
</evidence>
<feature type="compositionally biased region" description="Low complexity" evidence="7">
    <location>
        <begin position="1057"/>
        <end position="1067"/>
    </location>
</feature>